<reference evidence="4" key="1">
    <citation type="submission" date="2022-12" db="EMBL/GenBank/DDBJ databases">
        <title>Draft genome assemblies for two species of Escallonia (Escalloniales).</title>
        <authorList>
            <person name="Chanderbali A."/>
            <person name="Dervinis C."/>
            <person name="Anghel I."/>
            <person name="Soltis D."/>
            <person name="Soltis P."/>
            <person name="Zapata F."/>
        </authorList>
    </citation>
    <scope>NUCLEOTIDE SEQUENCE</scope>
    <source>
        <strain evidence="4">UCBG64.0493</strain>
        <tissue evidence="4">Leaf</tissue>
    </source>
</reference>
<feature type="compositionally biased region" description="Polar residues" evidence="2">
    <location>
        <begin position="363"/>
        <end position="375"/>
    </location>
</feature>
<dbReference type="Proteomes" id="UP001188597">
    <property type="component" value="Unassembled WGS sequence"/>
</dbReference>
<dbReference type="SMART" id="SM00165">
    <property type="entry name" value="UBA"/>
    <property type="match status" value="1"/>
</dbReference>
<keyword evidence="5" id="KW-1185">Reference proteome</keyword>
<evidence type="ECO:0000259" key="3">
    <source>
        <dbReference type="PROSITE" id="PS50030"/>
    </source>
</evidence>
<accession>A0AA88X0L7</accession>
<name>A0AA88X0L7_9ASTE</name>
<gene>
    <name evidence="4" type="ORF">RJ639_032449</name>
</gene>
<evidence type="ECO:0000313" key="4">
    <source>
        <dbReference type="EMBL" id="KAK3034688.1"/>
    </source>
</evidence>
<dbReference type="InterPro" id="IPR015940">
    <property type="entry name" value="UBA"/>
</dbReference>
<feature type="region of interest" description="Disordered" evidence="2">
    <location>
        <begin position="36"/>
        <end position="193"/>
    </location>
</feature>
<protein>
    <recommendedName>
        <fullName evidence="3">UBA domain-containing protein</fullName>
    </recommendedName>
</protein>
<organism evidence="4 5">
    <name type="scientific">Escallonia herrerae</name>
    <dbReference type="NCBI Taxonomy" id="1293975"/>
    <lineage>
        <taxon>Eukaryota</taxon>
        <taxon>Viridiplantae</taxon>
        <taxon>Streptophyta</taxon>
        <taxon>Embryophyta</taxon>
        <taxon>Tracheophyta</taxon>
        <taxon>Spermatophyta</taxon>
        <taxon>Magnoliopsida</taxon>
        <taxon>eudicotyledons</taxon>
        <taxon>Gunneridae</taxon>
        <taxon>Pentapetalae</taxon>
        <taxon>asterids</taxon>
        <taxon>campanulids</taxon>
        <taxon>Escalloniales</taxon>
        <taxon>Escalloniaceae</taxon>
        <taxon>Escallonia</taxon>
    </lineage>
</organism>
<dbReference type="InterPro" id="IPR009060">
    <property type="entry name" value="UBA-like_sf"/>
</dbReference>
<keyword evidence="1" id="KW-0175">Coiled coil</keyword>
<comment type="caution">
    <text evidence="4">The sequence shown here is derived from an EMBL/GenBank/DDBJ whole genome shotgun (WGS) entry which is preliminary data.</text>
</comment>
<feature type="compositionally biased region" description="Basic residues" evidence="2">
    <location>
        <begin position="178"/>
        <end position="187"/>
    </location>
</feature>
<dbReference type="PROSITE" id="PS50030">
    <property type="entry name" value="UBA"/>
    <property type="match status" value="1"/>
</dbReference>
<feature type="region of interest" description="Disordered" evidence="2">
    <location>
        <begin position="363"/>
        <end position="397"/>
    </location>
</feature>
<feature type="coiled-coil region" evidence="1">
    <location>
        <begin position="262"/>
        <end position="300"/>
    </location>
</feature>
<proteinExistence type="predicted"/>
<dbReference type="PANTHER" id="PTHR35294:SF4">
    <property type="entry name" value="UBA DOMAIN-CONTAINING PROTEIN"/>
    <property type="match status" value="1"/>
</dbReference>
<dbReference type="Gene3D" id="1.10.8.10">
    <property type="entry name" value="DNA helicase RuvA subunit, C-terminal domain"/>
    <property type="match status" value="1"/>
</dbReference>
<dbReference type="SUPFAM" id="SSF46934">
    <property type="entry name" value="UBA-like"/>
    <property type="match status" value="1"/>
</dbReference>
<dbReference type="EMBL" id="JAVXUP010000195">
    <property type="protein sequence ID" value="KAK3034688.1"/>
    <property type="molecule type" value="Genomic_DNA"/>
</dbReference>
<feature type="compositionally biased region" description="Basic and acidic residues" evidence="2">
    <location>
        <begin position="114"/>
        <end position="124"/>
    </location>
</feature>
<feature type="compositionally biased region" description="Polar residues" evidence="2">
    <location>
        <begin position="66"/>
        <end position="95"/>
    </location>
</feature>
<dbReference type="AlphaFoldDB" id="A0AA88X0L7"/>
<feature type="compositionally biased region" description="Low complexity" evidence="2">
    <location>
        <begin position="385"/>
        <end position="396"/>
    </location>
</feature>
<evidence type="ECO:0000313" key="5">
    <source>
        <dbReference type="Proteomes" id="UP001188597"/>
    </source>
</evidence>
<feature type="compositionally biased region" description="Basic and acidic residues" evidence="2">
    <location>
        <begin position="52"/>
        <end position="65"/>
    </location>
</feature>
<dbReference type="PANTHER" id="PTHR35294">
    <property type="entry name" value="UBIQUITIN-ASSOCIATED/TRANSLATION ELONGATION FACTOR EF1B PROTEIN"/>
    <property type="match status" value="1"/>
</dbReference>
<dbReference type="Pfam" id="PF22562">
    <property type="entry name" value="UBA_7"/>
    <property type="match status" value="1"/>
</dbReference>
<feature type="compositionally biased region" description="Basic and acidic residues" evidence="2">
    <location>
        <begin position="167"/>
        <end position="177"/>
    </location>
</feature>
<feature type="domain" description="UBA" evidence="3">
    <location>
        <begin position="192"/>
        <end position="244"/>
    </location>
</feature>
<sequence length="661" mass="71606">MAGTYRLGFRSKGFISSTDFTTSSKWNSNAIKQDISYLESADMSPATKSKTKSKEKPSRTPKEQQKASSKLTGSANTGNGNPASAYNPASGTFHSLDTAPVASSPPLNSNGRFRNMDDTDEHSGSSHGTAAEYDSLSNNGSCSGESEDHKEKGASTVPRQDNIPGTDNEKREKIRQKNEKKHQRQRERRAQELHERCSGYLMSRKLEALSQQLVAMGFSSERATLALMLNGGRVEESVNWLFEVSEEEAQKKDGVYHLKIDINKELARIAQLEARFKCLKQDVERAVVACEGDLDKAEETLKSQRPEPTVAPPKAEEMSNAKHFLIPQERPTDSVSTQLNRAERDIRYGKGVAAVSTIEHGNRNMQLSRTNQSKPTAEKRWQAGSSSSLPHSMAPSVQVAPPSVKIMSQLGVEGRNIQQGPVREPVIMMQRPQSVSFKQIPVAKISASPPGTTGWYANNGLGVGGMNVNGTLLHGSLRAESPSSQHFFSQAQINRNMGQYNVSSKHYHLQAQYPPHTFMSSAVDSAAAMLGGSWNTTGASSAPLTVPSSLGLFSGWGSAGTSGSASHVDWNTRDMMSRCDYNSIDWTLESNISSSNSNGLMPGQSSMSMAGTNDSHIGGLQDRGFPVEAAASSGGPHEWTSPFAGKDIFSVPRQFVTSPSP</sequence>
<evidence type="ECO:0000256" key="1">
    <source>
        <dbReference type="SAM" id="Coils"/>
    </source>
</evidence>
<evidence type="ECO:0000256" key="2">
    <source>
        <dbReference type="SAM" id="MobiDB-lite"/>
    </source>
</evidence>
<feature type="compositionally biased region" description="Polar residues" evidence="2">
    <location>
        <begin position="135"/>
        <end position="144"/>
    </location>
</feature>